<dbReference type="OrthoDB" id="2387925at2759"/>
<comment type="catalytic activity">
    <reaction evidence="1">
        <text>4-demethylwyosine(37) in tRNA(Phe) + S-adenosyl-L-methionine = 4-demethyl-7-[(3S)-3-amino-3-carboxypropyl]wyosine(37) in tRNA(Phe) + S-methyl-5'-thioadenosine + H(+)</text>
        <dbReference type="Rhea" id="RHEA:36355"/>
        <dbReference type="Rhea" id="RHEA-COMP:10164"/>
        <dbReference type="Rhea" id="RHEA-COMP:10378"/>
        <dbReference type="ChEBI" id="CHEBI:15378"/>
        <dbReference type="ChEBI" id="CHEBI:17509"/>
        <dbReference type="ChEBI" id="CHEBI:59789"/>
        <dbReference type="ChEBI" id="CHEBI:64315"/>
        <dbReference type="ChEBI" id="CHEBI:73550"/>
        <dbReference type="EC" id="2.5.1.114"/>
    </reaction>
</comment>
<reference evidence="6" key="1">
    <citation type="submission" date="2020-06" db="EMBL/GenBank/DDBJ databases">
        <title>A chromosome-scale genome assembly of Talaromyces rugulosus W13939.</title>
        <authorList>
            <person name="Wang B."/>
            <person name="Guo L."/>
            <person name="Ye K."/>
            <person name="Wang L."/>
        </authorList>
    </citation>
    <scope>NUCLEOTIDE SEQUENCE [LARGE SCALE GENOMIC DNA]</scope>
    <source>
        <strain evidence="6">W13939</strain>
    </source>
</reference>
<dbReference type="PIRSF" id="PIRSF038972">
    <property type="entry name" value="Trm12"/>
    <property type="match status" value="1"/>
</dbReference>
<dbReference type="GO" id="GO:0008175">
    <property type="term" value="F:tRNA methyltransferase activity"/>
    <property type="evidence" value="ECO:0007669"/>
    <property type="project" value="TreeGrafter"/>
</dbReference>
<keyword evidence="2" id="KW-0949">S-adenosyl-L-methionine</keyword>
<keyword evidence="2" id="KW-0963">Cytoplasm</keyword>
<dbReference type="Gene3D" id="3.40.50.150">
    <property type="entry name" value="Vaccinia Virus protein VP39"/>
    <property type="match status" value="1"/>
</dbReference>
<comment type="subcellular location">
    <subcellularLocation>
        <location evidence="2">Cytoplasm</location>
    </subcellularLocation>
</comment>
<dbReference type="GO" id="GO:0030488">
    <property type="term" value="P:tRNA methylation"/>
    <property type="evidence" value="ECO:0007669"/>
    <property type="project" value="TreeGrafter"/>
</dbReference>
<keyword evidence="2" id="KW-0808">Transferase</keyword>
<organism evidence="5 6">
    <name type="scientific">Talaromyces rugulosus</name>
    <name type="common">Penicillium rugulosum</name>
    <dbReference type="NCBI Taxonomy" id="121627"/>
    <lineage>
        <taxon>Eukaryota</taxon>
        <taxon>Fungi</taxon>
        <taxon>Dikarya</taxon>
        <taxon>Ascomycota</taxon>
        <taxon>Pezizomycotina</taxon>
        <taxon>Eurotiomycetes</taxon>
        <taxon>Eurotiomycetidae</taxon>
        <taxon>Eurotiales</taxon>
        <taxon>Trichocomaceae</taxon>
        <taxon>Talaromyces</taxon>
        <taxon>Talaromyces sect. Islandici</taxon>
    </lineage>
</organism>
<protein>
    <recommendedName>
        <fullName evidence="2">tRNA wybutosine-synthesizing protein 2</fullName>
        <shortName evidence="2">tRNA-yW-synthesizing protein 2</shortName>
    </recommendedName>
    <alternativeName>
        <fullName evidence="2">tRNA(Phe) (4-demethylwyosine(37)-C(7)) aminocarboxypropyltransferase</fullName>
    </alternativeName>
</protein>
<name>A0A7H8QYL3_TALRU</name>
<proteinExistence type="inferred from homology"/>
<comment type="similarity">
    <text evidence="2">Belongs to the class I-like SAM-binding methyltransferase superfamily. TRM5/TYW2 family.</text>
</comment>
<dbReference type="PROSITE" id="PS51684">
    <property type="entry name" value="SAM_MT_TRM5_TYW2"/>
    <property type="match status" value="1"/>
</dbReference>
<evidence type="ECO:0000256" key="2">
    <source>
        <dbReference type="PIRNR" id="PIRNR038972"/>
    </source>
</evidence>
<feature type="domain" description="SAM-dependent methyltransferase TRM5/TYW2-type" evidence="4">
    <location>
        <begin position="98"/>
        <end position="419"/>
    </location>
</feature>
<evidence type="ECO:0000259" key="4">
    <source>
        <dbReference type="PROSITE" id="PS51684"/>
    </source>
</evidence>
<comment type="function">
    <text evidence="2">S-adenosyl-L-methionine-dependent transferase that acts as a component of the wybutosine biosynthesis pathway. Wybutosine is a hyper modified guanosine with a tricyclic base found at the 3'-position adjacent to the anticodon of eukaryotic phenylalanine tRNA. Catalyzes the transfer of the alpha-amino-alpha-carboxypropyl (acp) group from S-adenosyl-L-methionine to the C-7 position of 4-demethylwyosine (imG-14) to produce wybutosine-86.</text>
</comment>
<dbReference type="Proteomes" id="UP000509510">
    <property type="component" value="Chromosome III"/>
</dbReference>
<comment type="pathway">
    <text evidence="2">tRNA modification; wybutosine-tRNA(Phe) biosynthesis.</text>
</comment>
<dbReference type="KEGG" id="trg:TRUGW13939_05635"/>
<gene>
    <name evidence="5" type="ORF">TRUGW13939_05635</name>
</gene>
<dbReference type="GO" id="GO:0005737">
    <property type="term" value="C:cytoplasm"/>
    <property type="evidence" value="ECO:0007669"/>
    <property type="project" value="UniProtKB-SubCell"/>
</dbReference>
<dbReference type="PANTHER" id="PTHR23245">
    <property type="entry name" value="TRNA METHYLTRANSFERASE"/>
    <property type="match status" value="1"/>
</dbReference>
<keyword evidence="6" id="KW-1185">Reference proteome</keyword>
<dbReference type="GO" id="GO:0008757">
    <property type="term" value="F:S-adenosylmethionine-dependent methyltransferase activity"/>
    <property type="evidence" value="ECO:0007669"/>
    <property type="project" value="InterPro"/>
</dbReference>
<dbReference type="PANTHER" id="PTHR23245:SF25">
    <property type="entry name" value="TRNA WYBUTOSINE-SYNTHESIZING PROTEIN 2 HOMOLOG"/>
    <property type="match status" value="1"/>
</dbReference>
<dbReference type="InterPro" id="IPR030382">
    <property type="entry name" value="MeTrfase_TRM5/TYW2"/>
</dbReference>
<dbReference type="InterPro" id="IPR029063">
    <property type="entry name" value="SAM-dependent_MTases_sf"/>
</dbReference>
<dbReference type="InterPro" id="IPR026274">
    <property type="entry name" value="tRNA_wybutosine_synth_prot_2"/>
</dbReference>
<dbReference type="GO" id="GO:0102522">
    <property type="term" value="F:tRNA 4-demethylwyosine alpha-amino-alpha-carboxypropyltransferase activity"/>
    <property type="evidence" value="ECO:0007669"/>
    <property type="project" value="UniProtKB-EC"/>
</dbReference>
<feature type="region of interest" description="Disordered" evidence="3">
    <location>
        <begin position="1"/>
        <end position="27"/>
    </location>
</feature>
<feature type="compositionally biased region" description="Basic and acidic residues" evidence="3">
    <location>
        <begin position="1"/>
        <end position="16"/>
    </location>
</feature>
<dbReference type="RefSeq" id="XP_035344689.1">
    <property type="nucleotide sequence ID" value="XM_035488796.1"/>
</dbReference>
<accession>A0A7H8QYL3</accession>
<evidence type="ECO:0000313" key="5">
    <source>
        <dbReference type="EMBL" id="QKX58511.1"/>
    </source>
</evidence>
<evidence type="ECO:0000256" key="3">
    <source>
        <dbReference type="SAM" id="MobiDB-lite"/>
    </source>
</evidence>
<keyword evidence="2" id="KW-0819">tRNA processing</keyword>
<evidence type="ECO:0000313" key="6">
    <source>
        <dbReference type="Proteomes" id="UP000509510"/>
    </source>
</evidence>
<sequence length="421" mass="46898">MEPLDAKHNGKRSSERSKKRPLKETSNPLIDGISRFLRSHAEGTSHHPVPDTAVIAALPKRYTIYKPLLLLPASVFTSPPAWAQLYASLDDTERQRLYESMASSFRPLGITHVALNAPIELTNSNTGIENRMRSPVGLVPLYGDFGPILAPAKEPDSNDFTEAFWVQTVQNGGIVQCWAPLYTMFSRGNVTEKARVLGLGNRFDGLDASSLGGQDVGEISVVDLYAGIGYFSFSYLKRGVKRVWGWELNGWSVEGLRRGCLKNGWGCKVIPLDEVGALRDVTYEAIVDELTDDDRIVLFHGDNRLAAEIMANIQPLLQREHHPWAPVRHVNLGLLPSSQPTWDSSLKLLDREYGGWTHVHENVDITEIDVKKEDIVAEYKRLGSSLSGQVLDITCDHIEKVKTYAPGVMHCVYDIHVHVDP</sequence>
<dbReference type="GeneID" id="55993132"/>
<evidence type="ECO:0000256" key="1">
    <source>
        <dbReference type="ARBA" id="ARBA00049400"/>
    </source>
</evidence>
<dbReference type="EMBL" id="CP055900">
    <property type="protein sequence ID" value="QKX58511.1"/>
    <property type="molecule type" value="Genomic_DNA"/>
</dbReference>
<dbReference type="GO" id="GO:0031591">
    <property type="term" value="P:wybutosine biosynthetic process"/>
    <property type="evidence" value="ECO:0007669"/>
    <property type="project" value="InterPro"/>
</dbReference>
<dbReference type="SUPFAM" id="SSF53335">
    <property type="entry name" value="S-adenosyl-L-methionine-dependent methyltransferases"/>
    <property type="match status" value="1"/>
</dbReference>
<dbReference type="UniPathway" id="UPA00375"/>
<dbReference type="AlphaFoldDB" id="A0A7H8QYL3"/>